<comment type="catalytic activity">
    <reaction evidence="1">
        <text>L-glutamyl-tRNA(Gln) + L-glutamine + ATP + H2O = L-glutaminyl-tRNA(Gln) + L-glutamate + ADP + phosphate + H(+)</text>
        <dbReference type="Rhea" id="RHEA:17521"/>
        <dbReference type="Rhea" id="RHEA-COMP:9681"/>
        <dbReference type="Rhea" id="RHEA-COMP:9684"/>
        <dbReference type="ChEBI" id="CHEBI:15377"/>
        <dbReference type="ChEBI" id="CHEBI:15378"/>
        <dbReference type="ChEBI" id="CHEBI:29985"/>
        <dbReference type="ChEBI" id="CHEBI:30616"/>
        <dbReference type="ChEBI" id="CHEBI:43474"/>
        <dbReference type="ChEBI" id="CHEBI:58359"/>
        <dbReference type="ChEBI" id="CHEBI:78520"/>
        <dbReference type="ChEBI" id="CHEBI:78521"/>
        <dbReference type="ChEBI" id="CHEBI:456216"/>
    </reaction>
</comment>
<dbReference type="PANTHER" id="PTHR15004">
    <property type="entry name" value="GLUTAMYL-TRNA(GLN) AMIDOTRANSFERASE SUBUNIT C, MITOCHONDRIAL"/>
    <property type="match status" value="1"/>
</dbReference>
<dbReference type="AlphaFoldDB" id="C1BZT0"/>
<dbReference type="GO" id="GO:0005524">
    <property type="term" value="F:ATP binding"/>
    <property type="evidence" value="ECO:0007669"/>
    <property type="project" value="UniProtKB-KW"/>
</dbReference>
<dbReference type="PANTHER" id="PTHR15004:SF0">
    <property type="entry name" value="GLUTAMYL-TRNA(GLN) AMIDOTRANSFERASE SUBUNIT C, MITOCHONDRIAL"/>
    <property type="match status" value="1"/>
</dbReference>
<comment type="subunit">
    <text evidence="1">Subunit of the heterotrimeric GatCAB amidotransferase (AdT) complex, composed of A (QRSL1), B (GATB) and C (GATC) subunits.</text>
</comment>
<dbReference type="EC" id="6.3.5.-" evidence="1"/>
<comment type="similarity">
    <text evidence="1">Belongs to the GatC family.</text>
</comment>
<evidence type="ECO:0000256" key="1">
    <source>
        <dbReference type="HAMAP-Rule" id="MF_03149"/>
    </source>
</evidence>
<keyword evidence="1" id="KW-0547">Nucleotide-binding</keyword>
<gene>
    <name evidence="2" type="primary">GATCL</name>
    <name evidence="1" type="synonym">GATC</name>
</gene>
<dbReference type="Pfam" id="PF02686">
    <property type="entry name" value="GatC"/>
    <property type="match status" value="1"/>
</dbReference>
<name>C1BZT0_ESOLU</name>
<comment type="function">
    <text evidence="1">Allows the formation of correctly charged Gln-tRNA(Gln) through the transamidation of misacylated Glu-tRNA(Gln) in the mitochondria. The reaction takes place in the presence of glutamine and ATP through an activated gamma-phospho-Glu-tRNA(Gln).</text>
</comment>
<dbReference type="InterPro" id="IPR003837">
    <property type="entry name" value="GatC"/>
</dbReference>
<dbReference type="HAMAP" id="MF_00122">
    <property type="entry name" value="GatC"/>
    <property type="match status" value="1"/>
</dbReference>
<dbReference type="SUPFAM" id="SSF141000">
    <property type="entry name" value="Glu-tRNAGln amidotransferase C subunit"/>
    <property type="match status" value="1"/>
</dbReference>
<keyword evidence="1" id="KW-0067">ATP-binding</keyword>
<proteinExistence type="evidence at transcript level"/>
<accession>C1BZT0</accession>
<dbReference type="GO" id="GO:0070681">
    <property type="term" value="P:glutaminyl-tRNAGln biosynthesis via transamidation"/>
    <property type="evidence" value="ECO:0007669"/>
    <property type="project" value="UniProtKB-UniRule"/>
</dbReference>
<dbReference type="GO" id="GO:0006450">
    <property type="term" value="P:regulation of translational fidelity"/>
    <property type="evidence" value="ECO:0007669"/>
    <property type="project" value="InterPro"/>
</dbReference>
<dbReference type="GO" id="GO:0005739">
    <property type="term" value="C:mitochondrion"/>
    <property type="evidence" value="ECO:0007669"/>
    <property type="project" value="UniProtKB-SubCell"/>
</dbReference>
<organism evidence="2">
    <name type="scientific">Esox lucius</name>
    <name type="common">Northern pike</name>
    <dbReference type="NCBI Taxonomy" id="8010"/>
    <lineage>
        <taxon>Eukaryota</taxon>
        <taxon>Metazoa</taxon>
        <taxon>Chordata</taxon>
        <taxon>Craniata</taxon>
        <taxon>Vertebrata</taxon>
        <taxon>Euteleostomi</taxon>
        <taxon>Actinopterygii</taxon>
        <taxon>Neopterygii</taxon>
        <taxon>Teleostei</taxon>
        <taxon>Protacanthopterygii</taxon>
        <taxon>Esociformes</taxon>
        <taxon>Esocidae</taxon>
        <taxon>Esox</taxon>
    </lineage>
</organism>
<dbReference type="EMBL" id="BT080109">
    <property type="protein sequence ID" value="ACO14533.1"/>
    <property type="molecule type" value="mRNA"/>
</dbReference>
<reference evidence="2" key="2">
    <citation type="submission" date="2010-07" db="EMBL/GenBank/DDBJ databases">
        <title>Esox lucius ESTs and full-length cDNAs.</title>
        <authorList>
            <consortium name="cGRASP (B.F. Koop &amp; W.S. Davidson)"/>
            <person name="Leong J."/>
            <person name="Jantzen S."/>
            <person name="Cooper G."/>
            <person name="Davidson W.S."/>
            <person name="Koop B.F."/>
        </authorList>
    </citation>
    <scope>NUCLEOTIDE SEQUENCE</scope>
    <source>
        <tissue evidence="2">Mixed</tissue>
    </source>
</reference>
<dbReference type="GO" id="GO:0030956">
    <property type="term" value="C:glutamyl-tRNA(Gln) amidotransferase complex"/>
    <property type="evidence" value="ECO:0007669"/>
    <property type="project" value="UniProtKB-UniRule"/>
</dbReference>
<dbReference type="GO" id="GO:0032543">
    <property type="term" value="P:mitochondrial translation"/>
    <property type="evidence" value="ECO:0007669"/>
    <property type="project" value="UniProtKB-UniRule"/>
</dbReference>
<reference evidence="2" key="1">
    <citation type="journal article" date="2010" name="BMC Genomics">
        <title>Salmo salar and Esox lucius full-length cDNA sequences reveal changes in evolutionary pressures on a post-tetraploidization genome.</title>
        <authorList>
            <person name="Leong J.S."/>
            <person name="Jantzen S.G."/>
            <person name="von Schalburg K.R."/>
            <person name="Cooper G.A."/>
            <person name="Messmer A.M."/>
            <person name="Liao N.Y."/>
            <person name="Munro S."/>
            <person name="Moore R."/>
            <person name="Holt R.A."/>
            <person name="Jones S.J."/>
            <person name="Davidson W.S."/>
            <person name="Koop B.F."/>
        </authorList>
    </citation>
    <scope>NUCLEOTIDE SEQUENCE</scope>
    <source>
        <tissue evidence="2">Mixed</tissue>
    </source>
</reference>
<dbReference type="GO" id="GO:0050567">
    <property type="term" value="F:glutaminyl-tRNA synthase (glutamine-hydrolyzing) activity"/>
    <property type="evidence" value="ECO:0007669"/>
    <property type="project" value="UniProtKB-UniRule"/>
</dbReference>
<keyword evidence="1" id="KW-0496">Mitochondrion</keyword>
<sequence>MSVVNYTRTLQKVILNIGPRCYHRWVTTASVALRIRDSKQNFRCRLWCGLLTPVHYQYSTEGNTSKVPSVATWEPVLGNQLPPAKQVPADLVDKLERLALVDFPNQEGLVCLKKAIRFADQLHVVDTEGVDPMDSVLENSLSFRALYLREDAVAEGDCADRLLQLSKDTVEEYFVAPPGNIPLPGREEC</sequence>
<dbReference type="InterPro" id="IPR036113">
    <property type="entry name" value="Asp/Glu-ADT_sf_sub_c"/>
</dbReference>
<keyword evidence="1" id="KW-0648">Protein biosynthesis</keyword>
<evidence type="ECO:0000313" key="2">
    <source>
        <dbReference type="EMBL" id="ACO14533.1"/>
    </source>
</evidence>
<comment type="subcellular location">
    <subcellularLocation>
        <location evidence="1">Mitochondrion</location>
    </subcellularLocation>
</comment>
<keyword evidence="1" id="KW-0436">Ligase</keyword>
<protein>
    <recommendedName>
        <fullName evidence="1">Glutamyl-tRNA(Gln) amidotransferase subunit C, mitochondrial</fullName>
        <shortName evidence="1">Glu-AdT subunit C</shortName>
        <ecNumber evidence="1">6.3.5.-</ecNumber>
    </recommendedName>
</protein>